<dbReference type="EMBL" id="SJDU01000475">
    <property type="protein sequence ID" value="TKZ28674.1"/>
    <property type="molecule type" value="Genomic_DNA"/>
</dbReference>
<sequence>MSNNIIKYAKKVPTNKIPTSVPGLGAVIDSKEVFDAFKELLKTQKEIEAIRAEKEVYLAEIEAKYKTYKYLFDKVFEERDKSLNKFFDVIDQGIATNNVDMILAGMQNVTSIVQSSPLAQAKEMFVNTLQNGRKIEL</sequence>
<evidence type="ECO:0000313" key="1">
    <source>
        <dbReference type="EMBL" id="TKZ28674.1"/>
    </source>
</evidence>
<accession>A0ABY2TP37</accession>
<proteinExistence type="predicted"/>
<protein>
    <submittedName>
        <fullName evidence="1">Uncharacterized protein</fullName>
    </submittedName>
</protein>
<comment type="caution">
    <text evidence="1">The sequence shown here is derived from an EMBL/GenBank/DDBJ whole genome shotgun (WGS) entry which is preliminary data.</text>
</comment>
<reference evidence="1 2" key="1">
    <citation type="journal article" date="2019" name="Anaerobe">
        <title>Brachyspira catarrhinii sp. nov., an anaerobic intestinal spirochaete isolated from vervet monkeys may have been misidentified as Brachyspira aalborgi in previous studies.</title>
        <authorList>
            <person name="Phillips N.D."/>
            <person name="La T."/>
            <person name="Hampson D.J."/>
        </authorList>
    </citation>
    <scope>NUCLEOTIDE SEQUENCE [LARGE SCALE GENOMIC DNA]</scope>
    <source>
        <strain evidence="1 2">Z12</strain>
    </source>
</reference>
<organism evidence="1 2">
    <name type="scientific">Brachyspira catarrhinii</name>
    <dbReference type="NCBI Taxonomy" id="2528966"/>
    <lineage>
        <taxon>Bacteria</taxon>
        <taxon>Pseudomonadati</taxon>
        <taxon>Spirochaetota</taxon>
        <taxon>Spirochaetia</taxon>
        <taxon>Brachyspirales</taxon>
        <taxon>Brachyspiraceae</taxon>
        <taxon>Brachyspira</taxon>
    </lineage>
</organism>
<dbReference type="RefSeq" id="WP_137999251.1">
    <property type="nucleotide sequence ID" value="NZ_SJDU01000475.1"/>
</dbReference>
<name>A0ABY2TP37_9SPIR</name>
<dbReference type="Proteomes" id="UP000310168">
    <property type="component" value="Unassembled WGS sequence"/>
</dbReference>
<evidence type="ECO:0000313" key="2">
    <source>
        <dbReference type="Proteomes" id="UP000310168"/>
    </source>
</evidence>
<gene>
    <name evidence="1" type="ORF">EZH24_11615</name>
</gene>
<keyword evidence="2" id="KW-1185">Reference proteome</keyword>